<dbReference type="AlphaFoldDB" id="A0AAW1RYT6"/>
<gene>
    <name evidence="1" type="ORF">WJX84_003249</name>
</gene>
<name>A0AAW1RYT6_9CHLO</name>
<comment type="caution">
    <text evidence="1">The sequence shown here is derived from an EMBL/GenBank/DDBJ whole genome shotgun (WGS) entry which is preliminary data.</text>
</comment>
<reference evidence="1 2" key="1">
    <citation type="journal article" date="2024" name="Nat. Commun.">
        <title>Phylogenomics reveals the evolutionary origins of lichenization in chlorophyte algae.</title>
        <authorList>
            <person name="Puginier C."/>
            <person name="Libourel C."/>
            <person name="Otte J."/>
            <person name="Skaloud P."/>
            <person name="Haon M."/>
            <person name="Grisel S."/>
            <person name="Petersen M."/>
            <person name="Berrin J.G."/>
            <person name="Delaux P.M."/>
            <person name="Dal Grande F."/>
            <person name="Keller J."/>
        </authorList>
    </citation>
    <scope>NUCLEOTIDE SEQUENCE [LARGE SCALE GENOMIC DNA]</scope>
    <source>
        <strain evidence="1 2">SAG 2523</strain>
    </source>
</reference>
<keyword evidence="2" id="KW-1185">Reference proteome</keyword>
<evidence type="ECO:0000313" key="1">
    <source>
        <dbReference type="EMBL" id="KAK9838596.1"/>
    </source>
</evidence>
<protein>
    <submittedName>
        <fullName evidence="1">Uncharacterized protein</fullName>
    </submittedName>
</protein>
<proteinExistence type="predicted"/>
<accession>A0AAW1RYT6</accession>
<sequence length="73" mass="7872">MRIGATNCRRPAHKSVGSARVIARHGQHVQMSIGRGDAPNQSSVANAQFDSQILALQQQANSPNCQDIPRLPL</sequence>
<dbReference type="EMBL" id="JALJOV010001888">
    <property type="protein sequence ID" value="KAK9838596.1"/>
    <property type="molecule type" value="Genomic_DNA"/>
</dbReference>
<evidence type="ECO:0000313" key="2">
    <source>
        <dbReference type="Proteomes" id="UP001485043"/>
    </source>
</evidence>
<organism evidence="1 2">
    <name type="scientific">Apatococcus fuscideae</name>
    <dbReference type="NCBI Taxonomy" id="2026836"/>
    <lineage>
        <taxon>Eukaryota</taxon>
        <taxon>Viridiplantae</taxon>
        <taxon>Chlorophyta</taxon>
        <taxon>core chlorophytes</taxon>
        <taxon>Trebouxiophyceae</taxon>
        <taxon>Chlorellales</taxon>
        <taxon>Chlorellaceae</taxon>
        <taxon>Apatococcus</taxon>
    </lineage>
</organism>
<dbReference type="Proteomes" id="UP001485043">
    <property type="component" value="Unassembled WGS sequence"/>
</dbReference>